<dbReference type="Proteomes" id="UP001470230">
    <property type="component" value="Unassembled WGS sequence"/>
</dbReference>
<keyword evidence="8" id="KW-1185">Reference proteome</keyword>
<dbReference type="EMBL" id="JAPFFF010000009">
    <property type="protein sequence ID" value="KAK8882651.1"/>
    <property type="molecule type" value="Genomic_DNA"/>
</dbReference>
<feature type="region of interest" description="Disordered" evidence="5">
    <location>
        <begin position="159"/>
        <end position="182"/>
    </location>
</feature>
<dbReference type="PANTHER" id="PTHR10792:SF8">
    <property type="entry name" value="RIBOSOME BIOGENESIS PROTEIN RLP24-RELATED"/>
    <property type="match status" value="1"/>
</dbReference>
<dbReference type="SMART" id="SM00746">
    <property type="entry name" value="TRASH"/>
    <property type="match status" value="1"/>
</dbReference>
<evidence type="ECO:0000313" key="8">
    <source>
        <dbReference type="Proteomes" id="UP001470230"/>
    </source>
</evidence>
<comment type="caution">
    <text evidence="7">The sequence shown here is derived from an EMBL/GenBank/DDBJ whole genome shotgun (WGS) entry which is preliminary data.</text>
</comment>
<dbReference type="InterPro" id="IPR011017">
    <property type="entry name" value="TRASH_dom"/>
</dbReference>
<organism evidence="7 8">
    <name type="scientific">Tritrichomonas musculus</name>
    <dbReference type="NCBI Taxonomy" id="1915356"/>
    <lineage>
        <taxon>Eukaryota</taxon>
        <taxon>Metamonada</taxon>
        <taxon>Parabasalia</taxon>
        <taxon>Tritrichomonadida</taxon>
        <taxon>Tritrichomonadidae</taxon>
        <taxon>Tritrichomonas</taxon>
    </lineage>
</organism>
<keyword evidence="3" id="KW-0690">Ribosome biogenesis</keyword>
<feature type="domain" description="TRASH" evidence="6">
    <location>
        <begin position="7"/>
        <end position="45"/>
    </location>
</feature>
<evidence type="ECO:0000259" key="6">
    <source>
        <dbReference type="SMART" id="SM00746"/>
    </source>
</evidence>
<reference evidence="7 8" key="1">
    <citation type="submission" date="2024-04" db="EMBL/GenBank/DDBJ databases">
        <title>Tritrichomonas musculus Genome.</title>
        <authorList>
            <person name="Alves-Ferreira E."/>
            <person name="Grigg M."/>
            <person name="Lorenzi H."/>
            <person name="Galac M."/>
        </authorList>
    </citation>
    <scope>NUCLEOTIDE SEQUENCE [LARGE SCALE GENOMIC DNA]</scope>
    <source>
        <strain evidence="7 8">EAF2021</strain>
    </source>
</reference>
<dbReference type="PROSITE" id="PS01073">
    <property type="entry name" value="RIBOSOMAL_L24E"/>
    <property type="match status" value="1"/>
</dbReference>
<dbReference type="InterPro" id="IPR000988">
    <property type="entry name" value="Ribosomal_eL24-rel_N"/>
</dbReference>
<evidence type="ECO:0000256" key="2">
    <source>
        <dbReference type="ARBA" id="ARBA00005647"/>
    </source>
</evidence>
<evidence type="ECO:0000256" key="4">
    <source>
        <dbReference type="ARBA" id="ARBA00023242"/>
    </source>
</evidence>
<sequence length="182" mass="22144">MVRIEKCSFCGGPVWPGHGTMFVRNDCRCFRFCRKKCRKFWMKKKNPRKFKWTKAYRAAMGKDLVVDSTLDFEQRRNRPVKYDRDLVAATLRTIRLVDDIRQERSNAHWERRMMASYAIETQQKLFDIAQNVNLISKVPEFVREQTQKAEEQIEQHKQMMYEERREKRRMEREQKAQQEQGE</sequence>
<dbReference type="InterPro" id="IPR056366">
    <property type="entry name" value="Ribosomal_eL24"/>
</dbReference>
<dbReference type="CDD" id="cd00472">
    <property type="entry name" value="Ribosomal_L24e_L24"/>
    <property type="match status" value="1"/>
</dbReference>
<feature type="compositionally biased region" description="Basic and acidic residues" evidence="5">
    <location>
        <begin position="159"/>
        <end position="176"/>
    </location>
</feature>
<dbReference type="InterPro" id="IPR038630">
    <property type="entry name" value="L24e/L24_sf"/>
</dbReference>
<gene>
    <name evidence="7" type="ORF">M9Y10_045293</name>
</gene>
<comment type="subcellular location">
    <subcellularLocation>
        <location evidence="1">Nucleus</location>
    </subcellularLocation>
</comment>
<evidence type="ECO:0000256" key="5">
    <source>
        <dbReference type="SAM" id="MobiDB-lite"/>
    </source>
</evidence>
<dbReference type="Pfam" id="PF01246">
    <property type="entry name" value="Ribosomal_L24e"/>
    <property type="match status" value="1"/>
</dbReference>
<dbReference type="SUPFAM" id="SSF57716">
    <property type="entry name" value="Glucocorticoid receptor-like (DNA-binding domain)"/>
    <property type="match status" value="1"/>
</dbReference>
<keyword evidence="4" id="KW-0539">Nucleus</keyword>
<evidence type="ECO:0000313" key="7">
    <source>
        <dbReference type="EMBL" id="KAK8882651.1"/>
    </source>
</evidence>
<evidence type="ECO:0000256" key="3">
    <source>
        <dbReference type="ARBA" id="ARBA00022517"/>
    </source>
</evidence>
<comment type="similarity">
    <text evidence="2">Belongs to the eukaryotic ribosomal protein eL24 family.</text>
</comment>
<evidence type="ECO:0000256" key="1">
    <source>
        <dbReference type="ARBA" id="ARBA00004123"/>
    </source>
</evidence>
<dbReference type="InterPro" id="IPR023442">
    <property type="entry name" value="Ribosomal_eL24_CS"/>
</dbReference>
<dbReference type="PANTHER" id="PTHR10792">
    <property type="entry name" value="60S RIBOSOMAL PROTEIN L24"/>
    <property type="match status" value="1"/>
</dbReference>
<protein>
    <recommendedName>
        <fullName evidence="6">TRASH domain-containing protein</fullName>
    </recommendedName>
</protein>
<dbReference type="Gene3D" id="2.30.170.20">
    <property type="entry name" value="Ribosomal protein L24e"/>
    <property type="match status" value="1"/>
</dbReference>
<proteinExistence type="inferred from homology"/>
<name>A0ABR2JW48_9EUKA</name>
<accession>A0ABR2JW48</accession>